<organism evidence="3 5">
    <name type="scientific">Rotaria socialis</name>
    <dbReference type="NCBI Taxonomy" id="392032"/>
    <lineage>
        <taxon>Eukaryota</taxon>
        <taxon>Metazoa</taxon>
        <taxon>Spiralia</taxon>
        <taxon>Gnathifera</taxon>
        <taxon>Rotifera</taxon>
        <taxon>Eurotatoria</taxon>
        <taxon>Bdelloidea</taxon>
        <taxon>Philodinida</taxon>
        <taxon>Philodinidae</taxon>
        <taxon>Rotaria</taxon>
    </lineage>
</organism>
<dbReference type="PANTHER" id="PTHR21301:SF10">
    <property type="entry name" value="REVERSE TRANSCRIPTASE DOMAIN-CONTAINING PROTEIN"/>
    <property type="match status" value="1"/>
</dbReference>
<feature type="compositionally biased region" description="Basic residues" evidence="1">
    <location>
        <begin position="123"/>
        <end position="138"/>
    </location>
</feature>
<feature type="region of interest" description="Disordered" evidence="1">
    <location>
        <begin position="216"/>
        <end position="252"/>
    </location>
</feature>
<feature type="region of interest" description="Disordered" evidence="1">
    <location>
        <begin position="32"/>
        <end position="201"/>
    </location>
</feature>
<feature type="compositionally biased region" description="Low complexity" evidence="1">
    <location>
        <begin position="184"/>
        <end position="193"/>
    </location>
</feature>
<feature type="compositionally biased region" description="Low complexity" evidence="1">
    <location>
        <begin position="218"/>
        <end position="234"/>
    </location>
</feature>
<proteinExistence type="predicted"/>
<feature type="compositionally biased region" description="Low complexity" evidence="1">
    <location>
        <begin position="33"/>
        <end position="48"/>
    </location>
</feature>
<reference evidence="3" key="1">
    <citation type="submission" date="2021-02" db="EMBL/GenBank/DDBJ databases">
        <authorList>
            <person name="Nowell W R."/>
        </authorList>
    </citation>
    <scope>NUCLEOTIDE SEQUENCE</scope>
</reference>
<feature type="domain" description="Reverse transcriptase" evidence="2">
    <location>
        <begin position="885"/>
        <end position="1133"/>
    </location>
</feature>
<sequence>MSSINYNNQMPLQDPNAPPRMRRYIRRRGGVLGANQYNNNNGANQYNNRANPQSNYYGGNPSNYGRNQYYSNRDNQYYSNRSNQYNNYRRNQYNRPNYYPQNVYYNRNYRPPQQSNRFDSRPVRSRRSGSNQRRRSRSNRPNSRDNRPINQRRRGPRQMRLNDFMPPEIREPSPNLPPDFNLETTTTTTTTTTAPPDALPQRERFATIRNTTQPFVVNQDNQQPQQQPRQQQNPRQRRTTSSYRRRQGRNNRFTVLADENEDEENNIEMDIKDEPIPFKAYNKKKKTRLYLESNRILKWLENYSKSSKNAVSGRGNQAYVLAATAIYDDWIRNNYELQVWQAYLKMGKEHKHWAKEVVQRTKRRDDVLNTRFVQKKINQFTGNISEASAAISDLQIQLSAYWIQTTSEITNQRLAQTIAKNILLERTRQTTTTAATAAATTDTDDEFSTTRAPTTTTAKNYAREPVDRIEKFILEYIKSCTQHVQKMAQIRIQLAKAQMEEFKALEDFEQIATTTQWNLHLILKPKVKLWSIKSKNYQILSKRVKFDLLPKFIDKIDNIDSSLKIDESIIKQDEAQEMYNQMRQITKDFRTQTMTLHIQSAAREYEVILHQLNSIIEKFPQKNDDDGSDAEPGYAAFKQYHELPSRGQRQQSTRRRRKTNNCSDSSTFTRRGLLGPAIINQANIKLTEQEHQLLKLGPRFIFDDPKTASRRRTTELATLKRKIEARFFEKKVSPGRPVEQFIAELDVLLQNLHNIPTTKKQIHFNKTQTNKSFDTLSSIIQLSQSSQSSQSQTIIRPRKKKNYGRIVKRLKYKIHLANTVLRKTDKSKVFHLGTIDHYQKKSEEYMEKTQAYQCLGTIDPLPDLIQRTNKYLLDLRLAKWITQKQYEQLSIKPNEVELAHLYYLPKAHKPGTPLRPIISGLKHPTIKISKLLDDLLRPLFDQMALNSTVTSGFDLVKQLQQWSRNNFRQDTTFCTIDVTDLYTMVPQIEGVLSLKKMLDQLKLKQVGGLKVETIIRLSRLVMTNNYFSYNGQFYHQVRGGAMGSPLTLTISNCYMYFFERQIVNQIRNSGGLYFRYIDDIFITINWPVRHLLKQIERWNKFDENIKLSANIGSIVNFLDLSIENQDGQLYTTVFQKPSYEPYYLPFNSIHPLHMKKNIPFAMLLRAIRYCSTFESYLNEREKLRMALLLNKYPNKIIDEQFNNMLLKFNVNEPLTLNNYVSYRQAVINSPIKEKLSINYEKSIFVHFTYCSSMKTFPIKFHTLWDKYFDKSPINEITPILGTRNVDNLQRRLIHTKSKN</sequence>
<name>A0A818X2C2_9BILA</name>
<feature type="compositionally biased region" description="Polar residues" evidence="1">
    <location>
        <begin position="49"/>
        <end position="74"/>
    </location>
</feature>
<feature type="compositionally biased region" description="Low complexity" evidence="1">
    <location>
        <begin position="75"/>
        <end position="113"/>
    </location>
</feature>
<protein>
    <recommendedName>
        <fullName evidence="2">Reverse transcriptase domain-containing protein</fullName>
    </recommendedName>
</protein>
<dbReference type="Proteomes" id="UP000663862">
    <property type="component" value="Unassembled WGS sequence"/>
</dbReference>
<dbReference type="PROSITE" id="PS50878">
    <property type="entry name" value="RT_POL"/>
    <property type="match status" value="1"/>
</dbReference>
<feature type="compositionally biased region" description="Basic residues" evidence="1">
    <location>
        <begin position="235"/>
        <end position="249"/>
    </location>
</feature>
<dbReference type="Pfam" id="PF26215">
    <property type="entry name" value="HTH_animal"/>
    <property type="match status" value="1"/>
</dbReference>
<feature type="region of interest" description="Disordered" evidence="1">
    <location>
        <begin position="640"/>
        <end position="667"/>
    </location>
</feature>
<evidence type="ECO:0000259" key="2">
    <source>
        <dbReference type="PROSITE" id="PS50878"/>
    </source>
</evidence>
<dbReference type="InterPro" id="IPR058912">
    <property type="entry name" value="HTH_animal"/>
</dbReference>
<dbReference type="InterPro" id="IPR000477">
    <property type="entry name" value="RT_dom"/>
</dbReference>
<dbReference type="EMBL" id="CAJNYU010004203">
    <property type="protein sequence ID" value="CAF3733401.1"/>
    <property type="molecule type" value="Genomic_DNA"/>
</dbReference>
<dbReference type="Proteomes" id="UP000663869">
    <property type="component" value="Unassembled WGS sequence"/>
</dbReference>
<dbReference type="PANTHER" id="PTHR21301">
    <property type="entry name" value="REVERSE TRANSCRIPTASE"/>
    <property type="match status" value="1"/>
</dbReference>
<evidence type="ECO:0000313" key="3">
    <source>
        <dbReference type="EMBL" id="CAF3733401.1"/>
    </source>
</evidence>
<accession>A0A818X2C2</accession>
<comment type="caution">
    <text evidence="3">The sequence shown here is derived from an EMBL/GenBank/DDBJ whole genome shotgun (WGS) entry which is preliminary data.</text>
</comment>
<gene>
    <name evidence="3" type="ORF">FME351_LOCUS29827</name>
    <name evidence="4" type="ORF">TSG867_LOCUS28316</name>
</gene>
<feature type="compositionally biased region" description="Polar residues" evidence="1">
    <location>
        <begin position="1"/>
        <end position="11"/>
    </location>
</feature>
<evidence type="ECO:0000313" key="5">
    <source>
        <dbReference type="Proteomes" id="UP000663869"/>
    </source>
</evidence>
<evidence type="ECO:0000256" key="1">
    <source>
        <dbReference type="SAM" id="MobiDB-lite"/>
    </source>
</evidence>
<feature type="region of interest" description="Disordered" evidence="1">
    <location>
        <begin position="1"/>
        <end position="20"/>
    </location>
</feature>
<evidence type="ECO:0000313" key="4">
    <source>
        <dbReference type="EMBL" id="CAF4609038.1"/>
    </source>
</evidence>
<dbReference type="EMBL" id="CAJOBQ010003518">
    <property type="protein sequence ID" value="CAF4609038.1"/>
    <property type="molecule type" value="Genomic_DNA"/>
</dbReference>